<dbReference type="GO" id="GO:0005886">
    <property type="term" value="C:plasma membrane"/>
    <property type="evidence" value="ECO:0007669"/>
    <property type="project" value="UniProtKB-SubCell"/>
</dbReference>
<reference evidence="9" key="1">
    <citation type="journal article" date="2020" name="mSystems">
        <title>Genome- and Community-Level Interaction Insights into Carbon Utilization and Element Cycling Functions of Hydrothermarchaeota in Hydrothermal Sediment.</title>
        <authorList>
            <person name="Zhou Z."/>
            <person name="Liu Y."/>
            <person name="Xu W."/>
            <person name="Pan J."/>
            <person name="Luo Z.H."/>
            <person name="Li M."/>
        </authorList>
    </citation>
    <scope>NUCLEOTIDE SEQUENCE [LARGE SCALE GENOMIC DNA]</scope>
    <source>
        <strain evidence="9">SpSt-1121</strain>
    </source>
</reference>
<evidence type="ECO:0000256" key="4">
    <source>
        <dbReference type="ARBA" id="ARBA00022519"/>
    </source>
</evidence>
<dbReference type="Pfam" id="PF04143">
    <property type="entry name" value="Sulf_transp"/>
    <property type="match status" value="2"/>
</dbReference>
<dbReference type="PANTHER" id="PTHR30574:SF1">
    <property type="entry name" value="SULPHUR TRANSPORT DOMAIN-CONTAINING PROTEIN"/>
    <property type="match status" value="1"/>
</dbReference>
<feature type="transmembrane region" description="Helical" evidence="8">
    <location>
        <begin position="304"/>
        <end position="330"/>
    </location>
</feature>
<gene>
    <name evidence="9" type="ORF">ENM84_02990</name>
</gene>
<accession>A0A7C5TKM6</accession>
<feature type="transmembrane region" description="Helical" evidence="8">
    <location>
        <begin position="337"/>
        <end position="354"/>
    </location>
</feature>
<feature type="transmembrane region" description="Helical" evidence="8">
    <location>
        <begin position="21"/>
        <end position="44"/>
    </location>
</feature>
<protein>
    <recommendedName>
        <fullName evidence="10">YeeE/YedE family protein</fullName>
    </recommendedName>
</protein>
<dbReference type="AlphaFoldDB" id="A0A7C5TKM6"/>
<organism evidence="9">
    <name type="scientific">Ignisphaera aggregans</name>
    <dbReference type="NCBI Taxonomy" id="334771"/>
    <lineage>
        <taxon>Archaea</taxon>
        <taxon>Thermoproteota</taxon>
        <taxon>Thermoprotei</taxon>
        <taxon>Desulfurococcales</taxon>
        <taxon>Desulfurococcaceae</taxon>
        <taxon>Ignisphaera</taxon>
    </lineage>
</organism>
<feature type="transmembrane region" description="Helical" evidence="8">
    <location>
        <begin position="231"/>
        <end position="252"/>
    </location>
</feature>
<dbReference type="EMBL" id="DRZI01000127">
    <property type="protein sequence ID" value="HHP81610.1"/>
    <property type="molecule type" value="Genomic_DNA"/>
</dbReference>
<comment type="subcellular location">
    <subcellularLocation>
        <location evidence="1">Cell inner membrane</location>
        <topology evidence="1">Multi-pass membrane protein</topology>
    </subcellularLocation>
</comment>
<keyword evidence="2" id="KW-0813">Transport</keyword>
<evidence type="ECO:0008006" key="10">
    <source>
        <dbReference type="Google" id="ProtNLM"/>
    </source>
</evidence>
<feature type="transmembrane region" description="Helical" evidence="8">
    <location>
        <begin position="205"/>
        <end position="225"/>
    </location>
</feature>
<proteinExistence type="predicted"/>
<evidence type="ECO:0000256" key="2">
    <source>
        <dbReference type="ARBA" id="ARBA00022448"/>
    </source>
</evidence>
<evidence type="ECO:0000256" key="3">
    <source>
        <dbReference type="ARBA" id="ARBA00022475"/>
    </source>
</evidence>
<keyword evidence="7 8" id="KW-0472">Membrane</keyword>
<evidence type="ECO:0000256" key="6">
    <source>
        <dbReference type="ARBA" id="ARBA00022989"/>
    </source>
</evidence>
<dbReference type="PANTHER" id="PTHR30574">
    <property type="entry name" value="INNER MEMBRANE PROTEIN YEDE"/>
    <property type="match status" value="1"/>
</dbReference>
<keyword evidence="4" id="KW-0997">Cell inner membrane</keyword>
<name>A0A7C5TKM6_9CREN</name>
<feature type="transmembrane region" description="Helical" evidence="8">
    <location>
        <begin position="374"/>
        <end position="396"/>
    </location>
</feature>
<evidence type="ECO:0000256" key="8">
    <source>
        <dbReference type="SAM" id="Phobius"/>
    </source>
</evidence>
<evidence type="ECO:0000256" key="1">
    <source>
        <dbReference type="ARBA" id="ARBA00004429"/>
    </source>
</evidence>
<keyword evidence="3" id="KW-1003">Cell membrane</keyword>
<feature type="transmembrane region" description="Helical" evidence="8">
    <location>
        <begin position="147"/>
        <end position="166"/>
    </location>
</feature>
<evidence type="ECO:0000313" key="9">
    <source>
        <dbReference type="EMBL" id="HHP81610.1"/>
    </source>
</evidence>
<keyword evidence="6 8" id="KW-1133">Transmembrane helix</keyword>
<dbReference type="InterPro" id="IPR007272">
    <property type="entry name" value="Sulf_transp_TsuA/YedE"/>
</dbReference>
<feature type="transmembrane region" description="Helical" evidence="8">
    <location>
        <begin position="273"/>
        <end position="292"/>
    </location>
</feature>
<sequence>MSAKIGFKDFIKQKYSGIFGSSGWNPIVAGILIGLINIVSYIWVKKAFTVYTGFLNWGQHIYRLIGLGNIAGTPKLIPLLEPTSVGDIGAIVGAMLAAVLSNEFAVRGVGSRVEVFEAIAGGVLMALGVSLAFGCNWGGFLSAITSWSLHGFAFLIGAIVGGYLGLKYVTWKSERVALELTDSKGLTQLLNSGEVGRSFRKSSSLYTPLAIAIAVLALLIAYYTAIGNPMIGGLFIGIAIGIILQRARFCFATAFRDLFNGPENARALDIHKGIAVAILIGSIGVFALKFMGMVKESIGVAPVYITNVIGGLIFTFGTVLAGGCASGVLWRAGEGHIKAWIALLTTVLAYPIFFNAIRSYTINYPKIFIPYTIGWIQAFIAMIIFALLYITFVYYLEYRYRKGSGY</sequence>
<evidence type="ECO:0000256" key="5">
    <source>
        <dbReference type="ARBA" id="ARBA00022692"/>
    </source>
</evidence>
<keyword evidence="5 8" id="KW-0812">Transmembrane</keyword>
<evidence type="ECO:0000256" key="7">
    <source>
        <dbReference type="ARBA" id="ARBA00023136"/>
    </source>
</evidence>
<comment type="caution">
    <text evidence="9">The sequence shown here is derived from an EMBL/GenBank/DDBJ whole genome shotgun (WGS) entry which is preliminary data.</text>
</comment>
<feature type="transmembrane region" description="Helical" evidence="8">
    <location>
        <begin position="118"/>
        <end position="141"/>
    </location>
</feature>
<feature type="transmembrane region" description="Helical" evidence="8">
    <location>
        <begin position="88"/>
        <end position="106"/>
    </location>
</feature>